<feature type="domain" description="SMODS and SLOG-associating 2TM effector" evidence="2">
    <location>
        <begin position="168"/>
        <end position="289"/>
    </location>
</feature>
<keyword evidence="1" id="KW-0472">Membrane</keyword>
<dbReference type="Proteomes" id="UP000199052">
    <property type="component" value="Unassembled WGS sequence"/>
</dbReference>
<dbReference type="Pfam" id="PF18181">
    <property type="entry name" value="SLATT_1"/>
    <property type="match status" value="1"/>
</dbReference>
<dbReference type="EMBL" id="JACBZA010000001">
    <property type="protein sequence ID" value="NYH87327.1"/>
    <property type="molecule type" value="Genomic_DNA"/>
</dbReference>
<name>A0A1I2Y4D9_9ACTN</name>
<evidence type="ECO:0000313" key="7">
    <source>
        <dbReference type="Proteomes" id="UP000533017"/>
    </source>
</evidence>
<reference evidence="4 7" key="2">
    <citation type="submission" date="2020-07" db="EMBL/GenBank/DDBJ databases">
        <title>Sequencing the genomes of 1000 actinobacteria strains.</title>
        <authorList>
            <person name="Klenk H.-P."/>
        </authorList>
    </citation>
    <scope>NUCLEOTIDE SEQUENCE [LARGE SCALE GENOMIC DNA]</scope>
    <source>
        <strain evidence="4 7">DSM 45117</strain>
    </source>
</reference>
<evidence type="ECO:0000259" key="3">
    <source>
        <dbReference type="Pfam" id="PF18184"/>
    </source>
</evidence>
<protein>
    <recommendedName>
        <fullName evidence="8">SMODS and SLOG-associating 2TM effector domain-containing protein</fullName>
    </recommendedName>
</protein>
<gene>
    <name evidence="4" type="ORF">FHR37_006178</name>
    <name evidence="5" type="ORF">SAMN05421678_113208</name>
</gene>
<dbReference type="AlphaFoldDB" id="A0A1I2Y4D9"/>
<feature type="transmembrane region" description="Helical" evidence="1">
    <location>
        <begin position="217"/>
        <end position="238"/>
    </location>
</feature>
<proteinExistence type="predicted"/>
<feature type="transmembrane region" description="Helical" evidence="1">
    <location>
        <begin position="35"/>
        <end position="57"/>
    </location>
</feature>
<dbReference type="Proteomes" id="UP000533017">
    <property type="component" value="Unassembled WGS sequence"/>
</dbReference>
<feature type="domain" description="SMODS and SLOG-associating 2TM effector" evidence="3">
    <location>
        <begin position="18"/>
        <end position="165"/>
    </location>
</feature>
<evidence type="ECO:0000313" key="4">
    <source>
        <dbReference type="EMBL" id="NYH87327.1"/>
    </source>
</evidence>
<keyword evidence="1" id="KW-0812">Transmembrane</keyword>
<reference evidence="5 6" key="1">
    <citation type="submission" date="2016-10" db="EMBL/GenBank/DDBJ databases">
        <authorList>
            <person name="de Groot N.N."/>
        </authorList>
    </citation>
    <scope>NUCLEOTIDE SEQUENCE [LARGE SCALE GENOMIC DNA]</scope>
    <source>
        <strain evidence="5 6">CPCC 202808</strain>
    </source>
</reference>
<keyword evidence="1" id="KW-1133">Transmembrane helix</keyword>
<dbReference type="OrthoDB" id="9806639at2"/>
<dbReference type="InterPro" id="IPR041116">
    <property type="entry name" value="SLATT_3"/>
</dbReference>
<dbReference type="InterPro" id="IPR040884">
    <property type="entry name" value="SLATT_1"/>
</dbReference>
<organism evidence="5 6">
    <name type="scientific">Actinopolymorpha cephalotaxi</name>
    <dbReference type="NCBI Taxonomy" id="504797"/>
    <lineage>
        <taxon>Bacteria</taxon>
        <taxon>Bacillati</taxon>
        <taxon>Actinomycetota</taxon>
        <taxon>Actinomycetes</taxon>
        <taxon>Propionibacteriales</taxon>
        <taxon>Actinopolymorphaceae</taxon>
        <taxon>Actinopolymorpha</taxon>
    </lineage>
</organism>
<dbReference type="NCBIfam" id="NF033610">
    <property type="entry name" value="SLATT_3"/>
    <property type="match status" value="1"/>
</dbReference>
<sequence>MDRVIRRNRSLSNAGDLPSLYSAGDTTSNSAQGSYLTATALRSVLAIAAAAVSVVFADSSRELAFVVAIIFLLIFGVEAWLWAVRPERRWYDGRAVAESVKTLAWRFSVCGLPFAQDHQLAEDILLDRLERLLKDAPATGILPSSGPVITEAMLRLREEPLDVRRTIYINERVDGQCAWYRIKARRHSRSSAVWRGVMLSTELAAIILAVARGAGWIHLDLASVAASVVTGAAAWLAVCQHEALARAYTFAHGELSVARERLNRVQDEPSWGAEVSDTEEAISREHTMWHGSRSFTTM</sequence>
<dbReference type="EMBL" id="FOOI01000013">
    <property type="protein sequence ID" value="SFH20594.1"/>
    <property type="molecule type" value="Genomic_DNA"/>
</dbReference>
<keyword evidence="7" id="KW-1185">Reference proteome</keyword>
<dbReference type="RefSeq" id="WP_092886277.1">
    <property type="nucleotide sequence ID" value="NZ_FOOI01000013.1"/>
</dbReference>
<evidence type="ECO:0008006" key="8">
    <source>
        <dbReference type="Google" id="ProtNLM"/>
    </source>
</evidence>
<feature type="transmembrane region" description="Helical" evidence="1">
    <location>
        <begin position="63"/>
        <end position="84"/>
    </location>
</feature>
<evidence type="ECO:0000313" key="6">
    <source>
        <dbReference type="Proteomes" id="UP000199052"/>
    </source>
</evidence>
<dbReference type="NCBIfam" id="NF033634">
    <property type="entry name" value="SLATT_1"/>
    <property type="match status" value="1"/>
</dbReference>
<dbReference type="STRING" id="504797.SAMN05421678_113208"/>
<dbReference type="Pfam" id="PF18184">
    <property type="entry name" value="SLATT_3"/>
    <property type="match status" value="1"/>
</dbReference>
<evidence type="ECO:0000313" key="5">
    <source>
        <dbReference type="EMBL" id="SFH20594.1"/>
    </source>
</evidence>
<accession>A0A1I2Y4D9</accession>
<evidence type="ECO:0000256" key="1">
    <source>
        <dbReference type="SAM" id="Phobius"/>
    </source>
</evidence>
<evidence type="ECO:0000259" key="2">
    <source>
        <dbReference type="Pfam" id="PF18181"/>
    </source>
</evidence>
<feature type="transmembrane region" description="Helical" evidence="1">
    <location>
        <begin position="192"/>
        <end position="211"/>
    </location>
</feature>